<evidence type="ECO:0000256" key="4">
    <source>
        <dbReference type="ARBA" id="ARBA00023136"/>
    </source>
</evidence>
<evidence type="ECO:0000256" key="1">
    <source>
        <dbReference type="ARBA" id="ARBA00004141"/>
    </source>
</evidence>
<dbReference type="PANTHER" id="PTHR33507:SF4">
    <property type="entry name" value="NODULATION COMPETITIVENESS PROTEIN NFED"/>
    <property type="match status" value="1"/>
</dbReference>
<feature type="transmembrane region" description="Helical" evidence="5">
    <location>
        <begin position="232"/>
        <end position="251"/>
    </location>
</feature>
<evidence type="ECO:0000256" key="6">
    <source>
        <dbReference type="SAM" id="SignalP"/>
    </source>
</evidence>
<feature type="domain" description="NfeD-like C-terminal" evidence="7">
    <location>
        <begin position="369"/>
        <end position="424"/>
    </location>
</feature>
<feature type="transmembrane region" description="Helical" evidence="5">
    <location>
        <begin position="281"/>
        <end position="298"/>
    </location>
</feature>
<feature type="transmembrane region" description="Helical" evidence="5">
    <location>
        <begin position="305"/>
        <end position="323"/>
    </location>
</feature>
<evidence type="ECO:0000256" key="5">
    <source>
        <dbReference type="SAM" id="Phobius"/>
    </source>
</evidence>
<keyword evidence="3 5" id="KW-1133">Transmembrane helix</keyword>
<feature type="domain" description="NfeD integral membrane" evidence="8">
    <location>
        <begin position="236"/>
        <end position="352"/>
    </location>
</feature>
<dbReference type="InterPro" id="IPR002810">
    <property type="entry name" value="NfeD-like_C"/>
</dbReference>
<feature type="transmembrane region" description="Helical" evidence="5">
    <location>
        <begin position="335"/>
        <end position="353"/>
    </location>
</feature>
<feature type="signal peptide" evidence="6">
    <location>
        <begin position="1"/>
        <end position="21"/>
    </location>
</feature>
<evidence type="ECO:0000259" key="9">
    <source>
        <dbReference type="Pfam" id="PF25145"/>
    </source>
</evidence>
<feature type="transmembrane region" description="Helical" evidence="5">
    <location>
        <begin position="258"/>
        <end position="275"/>
    </location>
</feature>
<proteinExistence type="predicted"/>
<evidence type="ECO:0000259" key="8">
    <source>
        <dbReference type="Pfam" id="PF24961"/>
    </source>
</evidence>
<dbReference type="EMBL" id="JAHDYS010000005">
    <property type="protein sequence ID" value="MBT1071408.1"/>
    <property type="molecule type" value="Genomic_DNA"/>
</dbReference>
<dbReference type="Pfam" id="PF01957">
    <property type="entry name" value="NfeD"/>
    <property type="match status" value="1"/>
</dbReference>
<feature type="domain" description="NfeD1b N-terminal" evidence="9">
    <location>
        <begin position="28"/>
        <end position="185"/>
    </location>
</feature>
<name>A0ABS5U6Y8_9BACT</name>
<dbReference type="Pfam" id="PF25145">
    <property type="entry name" value="NfeD1b_N"/>
    <property type="match status" value="1"/>
</dbReference>
<gene>
    <name evidence="10" type="ORF">KJB30_06420</name>
</gene>
<protein>
    <submittedName>
        <fullName evidence="10">Nodulation protein NfeD</fullName>
    </submittedName>
</protein>
<keyword evidence="6" id="KW-0732">Signal</keyword>
<keyword evidence="4 5" id="KW-0472">Membrane</keyword>
<evidence type="ECO:0000256" key="2">
    <source>
        <dbReference type="ARBA" id="ARBA00022692"/>
    </source>
</evidence>
<evidence type="ECO:0000313" key="10">
    <source>
        <dbReference type="EMBL" id="MBT1071408.1"/>
    </source>
</evidence>
<evidence type="ECO:0000259" key="7">
    <source>
        <dbReference type="Pfam" id="PF01957"/>
    </source>
</evidence>
<dbReference type="RefSeq" id="WP_214297141.1">
    <property type="nucleotide sequence ID" value="NZ_JAHDYS010000005.1"/>
</dbReference>
<dbReference type="SUPFAM" id="SSF52096">
    <property type="entry name" value="ClpP/crotonase"/>
    <property type="match status" value="1"/>
</dbReference>
<dbReference type="InterPro" id="IPR012340">
    <property type="entry name" value="NA-bd_OB-fold"/>
</dbReference>
<keyword evidence="11" id="KW-1185">Reference proteome</keyword>
<organism evidence="10 11">
    <name type="scientific">Pelotalea chapellei</name>
    <dbReference type="NCBI Taxonomy" id="44671"/>
    <lineage>
        <taxon>Bacteria</taxon>
        <taxon>Pseudomonadati</taxon>
        <taxon>Thermodesulfobacteriota</taxon>
        <taxon>Desulfuromonadia</taxon>
        <taxon>Geobacterales</taxon>
        <taxon>Geobacteraceae</taxon>
        <taxon>Pelotalea</taxon>
    </lineage>
</organism>
<evidence type="ECO:0000313" key="11">
    <source>
        <dbReference type="Proteomes" id="UP000784128"/>
    </source>
</evidence>
<keyword evidence="2 5" id="KW-0812">Transmembrane</keyword>
<feature type="chain" id="PRO_5045718067" evidence="6">
    <location>
        <begin position="22"/>
        <end position="436"/>
    </location>
</feature>
<dbReference type="Pfam" id="PF24961">
    <property type="entry name" value="NfeD_membrane"/>
    <property type="match status" value="1"/>
</dbReference>
<dbReference type="PANTHER" id="PTHR33507">
    <property type="entry name" value="INNER MEMBRANE PROTEIN YBBJ"/>
    <property type="match status" value="1"/>
</dbReference>
<reference evidence="10 11" key="1">
    <citation type="submission" date="2021-05" db="EMBL/GenBank/DDBJ databases">
        <title>The draft genome of Geobacter chapellei DSM 13688.</title>
        <authorList>
            <person name="Xu Z."/>
            <person name="Masuda Y."/>
            <person name="Itoh H."/>
            <person name="Senoo K."/>
        </authorList>
    </citation>
    <scope>NUCLEOTIDE SEQUENCE [LARGE SCALE GENOMIC DNA]</scope>
    <source>
        <strain evidence="10 11">DSM 13688</strain>
    </source>
</reference>
<dbReference type="InterPro" id="IPR056738">
    <property type="entry name" value="NfeD1b_N"/>
</dbReference>
<dbReference type="InterPro" id="IPR029045">
    <property type="entry name" value="ClpP/crotonase-like_dom_sf"/>
</dbReference>
<dbReference type="Gene3D" id="2.40.50.140">
    <property type="entry name" value="Nucleic acid-binding proteins"/>
    <property type="match status" value="1"/>
</dbReference>
<comment type="subcellular location">
    <subcellularLocation>
        <location evidence="1">Membrane</location>
        <topology evidence="1">Multi-pass membrane protein</topology>
    </subcellularLocation>
</comment>
<dbReference type="Proteomes" id="UP000784128">
    <property type="component" value="Unassembled WGS sequence"/>
</dbReference>
<accession>A0ABS5U6Y8</accession>
<evidence type="ECO:0000256" key="3">
    <source>
        <dbReference type="ARBA" id="ARBA00022989"/>
    </source>
</evidence>
<comment type="caution">
    <text evidence="10">The sequence shown here is derived from an EMBL/GenBank/DDBJ whole genome shotgun (WGS) entry which is preliminary data.</text>
</comment>
<dbReference type="InterPro" id="IPR052165">
    <property type="entry name" value="Membrane_assoc_protease"/>
</dbReference>
<dbReference type="Gene3D" id="3.90.226.10">
    <property type="entry name" value="2-enoyl-CoA Hydratase, Chain A, domain 1"/>
    <property type="match status" value="1"/>
</dbReference>
<sequence>MIRLLLVFCLLLLFDTVPVEGAPPPIGIVTIDGTINPITTEYMQRSLKKAAQLGEQAVVIEMDTPGGLDTAMRAIIKSMFASSVPVVVYVAPAGARAASAGAVIALAADVCAMAPGTNIGAAHPVSMGEKRDKVMAAKVLNDAAAYVEGIAIKRGRNQDLATQMVRESLSLSAEKGLEGGVVDLMAGSRTELLLKLDNRLIPRNGGAVVLRTAGAELIRHEMGSRDKILDAVSNPNIAYLLMMLGFVGLFFELSTPGVILPGVIGAISLILAFFALQSLPVNYAGVLLILLALILFIAEIKVVSYGMLTISGIVAMTLGSLFLFRSPVSELQLSWSVIFTTVVTIAAFFSWVVNRGIKAHRRKPVTGSEGLTGENGIADSDMVPEGTVLVHGERWNAWSGNGPIRRGDQVEVVEVDGLRLRVRKVTRNARFDVSQL</sequence>
<dbReference type="SUPFAM" id="SSF141322">
    <property type="entry name" value="NfeD domain-like"/>
    <property type="match status" value="1"/>
</dbReference>
<dbReference type="InterPro" id="IPR056739">
    <property type="entry name" value="NfeD_membrane"/>
</dbReference>